<dbReference type="PANTHER" id="PTHR13061:SF29">
    <property type="entry name" value="GAMMA CARBONIC ANHYDRASE-LIKE 1, MITOCHONDRIAL-RELATED"/>
    <property type="match status" value="1"/>
</dbReference>
<sequence>MSLYRFAGREPVIGAGSYVSELAMVIGDVQIGENSYIGHGAILRGDYGTIVIGSGTAIEEGTVIHAPPCGTCRIGRSVTVGHGAIIHAEDIEDYAVIGMGAILSLHAKVGSWAIIAEGSVVKSHQSVPEKVVVAGNPARIMRNVEPRDIEFWTWGKQLYVDLAQQYLRNGMEKID</sequence>
<name>A0A9X4H0E8_9FIRM</name>
<comment type="caution">
    <text evidence="1">The sequence shown here is derived from an EMBL/GenBank/DDBJ whole genome shotgun (WGS) entry which is preliminary data.</text>
</comment>
<dbReference type="InterPro" id="IPR050484">
    <property type="entry name" value="Transf_Hexapept/Carb_Anhydrase"/>
</dbReference>
<dbReference type="Pfam" id="PF00132">
    <property type="entry name" value="Hexapep"/>
    <property type="match status" value="1"/>
</dbReference>
<protein>
    <submittedName>
        <fullName evidence="1">Gamma carbonic anhydrase family protein</fullName>
    </submittedName>
</protein>
<evidence type="ECO:0000313" key="1">
    <source>
        <dbReference type="EMBL" id="MDF9407236.1"/>
    </source>
</evidence>
<dbReference type="Proteomes" id="UP001154312">
    <property type="component" value="Unassembled WGS sequence"/>
</dbReference>
<dbReference type="Gene3D" id="2.160.10.10">
    <property type="entry name" value="Hexapeptide repeat proteins"/>
    <property type="match status" value="1"/>
</dbReference>
<reference evidence="1" key="1">
    <citation type="submission" date="2022-02" db="EMBL/GenBank/DDBJ databases">
        <authorList>
            <person name="Leng L."/>
        </authorList>
    </citation>
    <scope>NUCLEOTIDE SEQUENCE</scope>
    <source>
        <strain evidence="1">JI</strain>
    </source>
</reference>
<dbReference type="AlphaFoldDB" id="A0A9X4H0E8"/>
<dbReference type="PANTHER" id="PTHR13061">
    <property type="entry name" value="DYNACTIN SUBUNIT P25"/>
    <property type="match status" value="1"/>
</dbReference>
<keyword evidence="2" id="KW-1185">Reference proteome</keyword>
<dbReference type="InterPro" id="IPR001451">
    <property type="entry name" value="Hexapep"/>
</dbReference>
<evidence type="ECO:0000313" key="2">
    <source>
        <dbReference type="Proteomes" id="UP001154312"/>
    </source>
</evidence>
<dbReference type="InterPro" id="IPR011004">
    <property type="entry name" value="Trimer_LpxA-like_sf"/>
</dbReference>
<dbReference type="InterPro" id="IPR047324">
    <property type="entry name" value="LbH_gamma_CA-like"/>
</dbReference>
<proteinExistence type="predicted"/>
<dbReference type="CDD" id="cd04645">
    <property type="entry name" value="LbH_gamma_CA_like"/>
    <property type="match status" value="1"/>
</dbReference>
<organism evidence="1 2">
    <name type="scientific">Pelotomaculum isophthalicicum JI</name>
    <dbReference type="NCBI Taxonomy" id="947010"/>
    <lineage>
        <taxon>Bacteria</taxon>
        <taxon>Bacillati</taxon>
        <taxon>Bacillota</taxon>
        <taxon>Clostridia</taxon>
        <taxon>Eubacteriales</taxon>
        <taxon>Desulfotomaculaceae</taxon>
        <taxon>Pelotomaculum</taxon>
    </lineage>
</organism>
<dbReference type="SUPFAM" id="SSF51161">
    <property type="entry name" value="Trimeric LpxA-like enzymes"/>
    <property type="match status" value="1"/>
</dbReference>
<dbReference type="EMBL" id="JAKOAV010000003">
    <property type="protein sequence ID" value="MDF9407236.1"/>
    <property type="molecule type" value="Genomic_DNA"/>
</dbReference>
<dbReference type="RefSeq" id="WP_277442430.1">
    <property type="nucleotide sequence ID" value="NZ_JAKOAV010000003.1"/>
</dbReference>
<gene>
    <name evidence="1" type="ORF">L7E55_02510</name>
</gene>
<accession>A0A9X4H0E8</accession>